<organism evidence="8 9">
    <name type="scientific">Neorhodopirellula pilleata</name>
    <dbReference type="NCBI Taxonomy" id="2714738"/>
    <lineage>
        <taxon>Bacteria</taxon>
        <taxon>Pseudomonadati</taxon>
        <taxon>Planctomycetota</taxon>
        <taxon>Planctomycetia</taxon>
        <taxon>Pirellulales</taxon>
        <taxon>Pirellulaceae</taxon>
        <taxon>Neorhodopirellula</taxon>
    </lineage>
</organism>
<dbReference type="InterPro" id="IPR011429">
    <property type="entry name" value="Cyt_c_Planctomycete-type"/>
</dbReference>
<dbReference type="InterPro" id="IPR013039">
    <property type="entry name" value="DUF1588"/>
</dbReference>
<dbReference type="Pfam" id="PF07637">
    <property type="entry name" value="PSD5"/>
    <property type="match status" value="1"/>
</dbReference>
<dbReference type="InterPro" id="IPR011478">
    <property type="entry name" value="DUF1585"/>
</dbReference>
<keyword evidence="9" id="KW-1185">Reference proteome</keyword>
<dbReference type="GO" id="GO:0009055">
    <property type="term" value="F:electron transfer activity"/>
    <property type="evidence" value="ECO:0007669"/>
    <property type="project" value="InterPro"/>
</dbReference>
<keyword evidence="1" id="KW-0732">Signal</keyword>
<dbReference type="GO" id="GO:0020037">
    <property type="term" value="F:heme binding"/>
    <property type="evidence" value="ECO:0007669"/>
    <property type="project" value="InterPro"/>
</dbReference>
<dbReference type="InterPro" id="IPR036909">
    <property type="entry name" value="Cyt_c-like_dom_sf"/>
</dbReference>
<sequence precursor="true">MKQLLIILTFILACGGAVADEPPQSTRVPQAKLQPFLQKYCATCHGPDEQNGQVRFDQIAWEITGNSEAQRWQDVLDQLNSGDMPPEDSPQPSNDELAGVLDALTGSLVDARRRLTDHGGEIKMRRLNRREYSATIRDLFGFHVALDDIPDDGEAGSFDTVGAEQYFSSAHFEKYLELGKKVAFESFRFNYSPRRELTTERSEVETQVNEYVRNNLADLDQKMAMKKAGATWQEMGFEDEGDMEIIFTQWDSRAEMPRRYLQYPLVDEGVYICDIAKWVAAARHLDIRGEYIVRIHGGVRGQPDPLRQIIRVWDNHSTRGTARLTGTPENPESVEMRFRQPLNQSWLPVNVRENVPENTINTLRGYIDKVQGRGDHIDPRATVWVDWVEIEGPFYPEQRPKIEEIVFPNRPTGRGSPYIWDDAKIPELIEKFAFEAFRRNQPEPDYVAGLHAIFQQHRAEGMSHRDAMTEVIGIVLASPAFLFLQEKSDRNALTNRELAIRLSYFLWSCPPDEELYAADLSDTAVYAQQVDRMLDDPKAQAFRDGFVSQWAEFDRYDAITIDRQEHFRFNEGVQQDAKREVLEFFGTLIDENLPAANLIDSDFVTINAALAAHYGLDFPDTRTDEFLKIRLPDDSPRGGLMTQTAFLVTGSNGERSSPVIRGALIMEKLLHEKPAPPPPNVPELSEASAEPKTNREMVELHQQRAVCASCHKKMDVIGFGLENFDTTGQWRDIEKVGRKPVPIEPGGTLPDGLAFDSVQELKKVLLAHEDALAREVLESMLAYALGRTVEFSDADDVDTMLAKLKPDDYRVRSMIREIALSPLFRKP</sequence>
<gene>
    <name evidence="8" type="ORF">Pla100_45280</name>
</gene>
<feature type="domain" description="DUF1587" evidence="3">
    <location>
        <begin position="125"/>
        <end position="183"/>
    </location>
</feature>
<dbReference type="EMBL" id="SJPM01000011">
    <property type="protein sequence ID" value="TWT92510.1"/>
    <property type="molecule type" value="Genomic_DNA"/>
</dbReference>
<feature type="signal peptide" evidence="1">
    <location>
        <begin position="1"/>
        <end position="19"/>
    </location>
</feature>
<evidence type="ECO:0000259" key="4">
    <source>
        <dbReference type="Pfam" id="PF07627"/>
    </source>
</evidence>
<evidence type="ECO:0000259" key="6">
    <source>
        <dbReference type="Pfam" id="PF07635"/>
    </source>
</evidence>
<name>A0A5C5ZZL0_9BACT</name>
<evidence type="ECO:0000259" key="7">
    <source>
        <dbReference type="Pfam" id="PF07637"/>
    </source>
</evidence>
<dbReference type="Pfam" id="PF07624">
    <property type="entry name" value="PSD2"/>
    <property type="match status" value="1"/>
</dbReference>
<dbReference type="InterPro" id="IPR013042">
    <property type="entry name" value="DUF1592"/>
</dbReference>
<dbReference type="Pfam" id="PF07631">
    <property type="entry name" value="PSD4"/>
    <property type="match status" value="1"/>
</dbReference>
<dbReference type="OrthoDB" id="223930at2"/>
<dbReference type="Pfam" id="PF07635">
    <property type="entry name" value="PSCyt1"/>
    <property type="match status" value="1"/>
</dbReference>
<proteinExistence type="predicted"/>
<dbReference type="Proteomes" id="UP000316213">
    <property type="component" value="Unassembled WGS sequence"/>
</dbReference>
<dbReference type="InterPro" id="IPR013036">
    <property type="entry name" value="DUF1587"/>
</dbReference>
<evidence type="ECO:0000259" key="2">
    <source>
        <dbReference type="Pfam" id="PF07624"/>
    </source>
</evidence>
<feature type="domain" description="DUF1592" evidence="5">
    <location>
        <begin position="493"/>
        <end position="616"/>
    </location>
</feature>
<evidence type="ECO:0000256" key="1">
    <source>
        <dbReference type="SAM" id="SignalP"/>
    </source>
</evidence>
<feature type="domain" description="Cytochrome C Planctomycete-type" evidence="6">
    <location>
        <begin position="41"/>
        <end position="88"/>
    </location>
</feature>
<feature type="domain" description="DUF1595" evidence="7">
    <location>
        <begin position="427"/>
        <end position="486"/>
    </location>
</feature>
<dbReference type="SUPFAM" id="SSF46626">
    <property type="entry name" value="Cytochrome c"/>
    <property type="match status" value="1"/>
</dbReference>
<evidence type="ECO:0008006" key="10">
    <source>
        <dbReference type="Google" id="ProtNLM"/>
    </source>
</evidence>
<comment type="caution">
    <text evidence="8">The sequence shown here is derived from an EMBL/GenBank/DDBJ whole genome shotgun (WGS) entry which is preliminary data.</text>
</comment>
<evidence type="ECO:0000259" key="3">
    <source>
        <dbReference type="Pfam" id="PF07626"/>
    </source>
</evidence>
<dbReference type="Pfam" id="PF07626">
    <property type="entry name" value="PSD3"/>
    <property type="match status" value="1"/>
</dbReference>
<feature type="domain" description="DUF1585" evidence="2">
    <location>
        <begin position="751"/>
        <end position="824"/>
    </location>
</feature>
<accession>A0A5C5ZZL0</accession>
<evidence type="ECO:0000313" key="8">
    <source>
        <dbReference type="EMBL" id="TWT92510.1"/>
    </source>
</evidence>
<dbReference type="Pfam" id="PF07627">
    <property type="entry name" value="PSCyt3"/>
    <property type="match status" value="1"/>
</dbReference>
<feature type="chain" id="PRO_5022997145" description="Planctomycete cytochrome C" evidence="1">
    <location>
        <begin position="20"/>
        <end position="827"/>
    </location>
</feature>
<dbReference type="AlphaFoldDB" id="A0A5C5ZZL0"/>
<protein>
    <recommendedName>
        <fullName evidence="10">Planctomycete cytochrome C</fullName>
    </recommendedName>
</protein>
<evidence type="ECO:0000313" key="9">
    <source>
        <dbReference type="Proteomes" id="UP000316213"/>
    </source>
</evidence>
<feature type="domain" description="DUF1588" evidence="4">
    <location>
        <begin position="637"/>
        <end position="732"/>
    </location>
</feature>
<dbReference type="RefSeq" id="WP_146580126.1">
    <property type="nucleotide sequence ID" value="NZ_SJPM01000011.1"/>
</dbReference>
<reference evidence="8 9" key="1">
    <citation type="submission" date="2019-02" db="EMBL/GenBank/DDBJ databases">
        <title>Deep-cultivation of Planctomycetes and their phenomic and genomic characterization uncovers novel biology.</title>
        <authorList>
            <person name="Wiegand S."/>
            <person name="Jogler M."/>
            <person name="Boedeker C."/>
            <person name="Pinto D."/>
            <person name="Vollmers J."/>
            <person name="Rivas-Marin E."/>
            <person name="Kohn T."/>
            <person name="Peeters S.H."/>
            <person name="Heuer A."/>
            <person name="Rast P."/>
            <person name="Oberbeckmann S."/>
            <person name="Bunk B."/>
            <person name="Jeske O."/>
            <person name="Meyerdierks A."/>
            <person name="Storesund J.E."/>
            <person name="Kallscheuer N."/>
            <person name="Luecker S."/>
            <person name="Lage O.M."/>
            <person name="Pohl T."/>
            <person name="Merkel B.J."/>
            <person name="Hornburger P."/>
            <person name="Mueller R.-W."/>
            <person name="Bruemmer F."/>
            <person name="Labrenz M."/>
            <person name="Spormann A.M."/>
            <person name="Op Den Camp H."/>
            <person name="Overmann J."/>
            <person name="Amann R."/>
            <person name="Jetten M.S.M."/>
            <person name="Mascher T."/>
            <person name="Medema M.H."/>
            <person name="Devos D.P."/>
            <person name="Kaster A.-K."/>
            <person name="Ovreas L."/>
            <person name="Rohde M."/>
            <person name="Galperin M.Y."/>
            <person name="Jogler C."/>
        </authorList>
    </citation>
    <scope>NUCLEOTIDE SEQUENCE [LARGE SCALE GENOMIC DNA]</scope>
    <source>
        <strain evidence="8 9">Pla100</strain>
    </source>
</reference>
<evidence type="ECO:0000259" key="5">
    <source>
        <dbReference type="Pfam" id="PF07631"/>
    </source>
</evidence>
<dbReference type="InterPro" id="IPR013043">
    <property type="entry name" value="DUF1595"/>
</dbReference>